<sequence length="158" mass="18263">MSTQLDAAPYFNIADPSFSLQSPEVRDARERGWYARTNYGIGILRYEEVSQLLMHPKLRQGSVKWPAHHGITSGPFAEWWSNWVLNKEGTDHRRLRKLLNPAFSRRLITGLVPRFRELAGELVDSFDEPDRCEFVSEFAEPYAARVIAIMLGLPEDEW</sequence>
<comment type="cofactor">
    <cofactor evidence="1">
        <name>heme</name>
        <dbReference type="ChEBI" id="CHEBI:30413"/>
    </cofactor>
</comment>
<evidence type="ECO:0000256" key="1">
    <source>
        <dbReference type="ARBA" id="ARBA00001971"/>
    </source>
</evidence>
<keyword evidence="4" id="KW-0479">Metal-binding</keyword>
<gene>
    <name evidence="8" type="ORF">ACFQ07_07340</name>
</gene>
<accession>A0ABW3CC24</accession>
<dbReference type="InterPro" id="IPR036396">
    <property type="entry name" value="Cyt_P450_sf"/>
</dbReference>
<organism evidence="8 9">
    <name type="scientific">Actinomadura adrarensis</name>
    <dbReference type="NCBI Taxonomy" id="1819600"/>
    <lineage>
        <taxon>Bacteria</taxon>
        <taxon>Bacillati</taxon>
        <taxon>Actinomycetota</taxon>
        <taxon>Actinomycetes</taxon>
        <taxon>Streptosporangiales</taxon>
        <taxon>Thermomonosporaceae</taxon>
        <taxon>Actinomadura</taxon>
    </lineage>
</organism>
<dbReference type="Proteomes" id="UP001597083">
    <property type="component" value="Unassembled WGS sequence"/>
</dbReference>
<evidence type="ECO:0000313" key="9">
    <source>
        <dbReference type="Proteomes" id="UP001597083"/>
    </source>
</evidence>
<dbReference type="PANTHER" id="PTHR46696:SF5">
    <property type="entry name" value="CYTOCHROME P450 BJ-1"/>
    <property type="match status" value="1"/>
</dbReference>
<keyword evidence="3" id="KW-0349">Heme</keyword>
<evidence type="ECO:0000313" key="8">
    <source>
        <dbReference type="EMBL" id="MFD0852029.1"/>
    </source>
</evidence>
<proteinExistence type="inferred from homology"/>
<keyword evidence="9" id="KW-1185">Reference proteome</keyword>
<dbReference type="SUPFAM" id="SSF48264">
    <property type="entry name" value="Cytochrome P450"/>
    <property type="match status" value="1"/>
</dbReference>
<dbReference type="PANTHER" id="PTHR46696">
    <property type="entry name" value="P450, PUTATIVE (EUROFUNG)-RELATED"/>
    <property type="match status" value="1"/>
</dbReference>
<keyword evidence="5" id="KW-0560">Oxidoreductase</keyword>
<dbReference type="Gene3D" id="1.10.630.10">
    <property type="entry name" value="Cytochrome P450"/>
    <property type="match status" value="1"/>
</dbReference>
<comment type="caution">
    <text evidence="8">The sequence shown here is derived from an EMBL/GenBank/DDBJ whole genome shotgun (WGS) entry which is preliminary data.</text>
</comment>
<comment type="similarity">
    <text evidence="2">Belongs to the cytochrome P450 family.</text>
</comment>
<keyword evidence="7" id="KW-0503">Monooxygenase</keyword>
<evidence type="ECO:0000256" key="7">
    <source>
        <dbReference type="ARBA" id="ARBA00023033"/>
    </source>
</evidence>
<evidence type="ECO:0000256" key="5">
    <source>
        <dbReference type="ARBA" id="ARBA00023002"/>
    </source>
</evidence>
<protein>
    <submittedName>
        <fullName evidence="8">Cytochrome P450</fullName>
    </submittedName>
</protein>
<feature type="non-terminal residue" evidence="8">
    <location>
        <position position="158"/>
    </location>
</feature>
<evidence type="ECO:0000256" key="6">
    <source>
        <dbReference type="ARBA" id="ARBA00023004"/>
    </source>
</evidence>
<dbReference type="EMBL" id="JBHTIR010000999">
    <property type="protein sequence ID" value="MFD0852029.1"/>
    <property type="molecule type" value="Genomic_DNA"/>
</dbReference>
<keyword evidence="6" id="KW-0408">Iron</keyword>
<evidence type="ECO:0000256" key="4">
    <source>
        <dbReference type="ARBA" id="ARBA00022723"/>
    </source>
</evidence>
<evidence type="ECO:0000256" key="3">
    <source>
        <dbReference type="ARBA" id="ARBA00022617"/>
    </source>
</evidence>
<name>A0ABW3CC24_9ACTN</name>
<reference evidence="9" key="1">
    <citation type="journal article" date="2019" name="Int. J. Syst. Evol. Microbiol.">
        <title>The Global Catalogue of Microorganisms (GCM) 10K type strain sequencing project: providing services to taxonomists for standard genome sequencing and annotation.</title>
        <authorList>
            <consortium name="The Broad Institute Genomics Platform"/>
            <consortium name="The Broad Institute Genome Sequencing Center for Infectious Disease"/>
            <person name="Wu L."/>
            <person name="Ma J."/>
        </authorList>
    </citation>
    <scope>NUCLEOTIDE SEQUENCE [LARGE SCALE GENOMIC DNA]</scope>
    <source>
        <strain evidence="9">JCM 31696</strain>
    </source>
</reference>
<evidence type="ECO:0000256" key="2">
    <source>
        <dbReference type="ARBA" id="ARBA00010617"/>
    </source>
</evidence>